<protein>
    <recommendedName>
        <fullName evidence="12">CSMD</fullName>
    </recommendedName>
</protein>
<evidence type="ECO:0000256" key="2">
    <source>
        <dbReference type="ARBA" id="ARBA00022729"/>
    </source>
</evidence>
<comment type="caution">
    <text evidence="6">Lacks conserved residue(s) required for the propagation of feature annotation.</text>
</comment>
<comment type="caution">
    <text evidence="10">The sequence shown here is derived from an EMBL/GenBank/DDBJ whole genome shotgun (WGS) entry which is preliminary data.</text>
</comment>
<dbReference type="InterPro" id="IPR016187">
    <property type="entry name" value="CTDL_fold"/>
</dbReference>
<evidence type="ECO:0000256" key="6">
    <source>
        <dbReference type="PROSITE-ProRule" id="PRU00302"/>
    </source>
</evidence>
<feature type="domain" description="Sushi" evidence="9">
    <location>
        <begin position="1410"/>
        <end position="1474"/>
    </location>
</feature>
<evidence type="ECO:0000256" key="3">
    <source>
        <dbReference type="ARBA" id="ARBA00022737"/>
    </source>
</evidence>
<evidence type="ECO:0000259" key="8">
    <source>
        <dbReference type="PROSITE" id="PS50041"/>
    </source>
</evidence>
<feature type="disulfide bond" evidence="6">
    <location>
        <begin position="1260"/>
        <end position="1287"/>
    </location>
</feature>
<feature type="transmembrane region" description="Helical" evidence="7">
    <location>
        <begin position="1533"/>
        <end position="1556"/>
    </location>
</feature>
<evidence type="ECO:0000256" key="7">
    <source>
        <dbReference type="SAM" id="Phobius"/>
    </source>
</evidence>
<dbReference type="Pfam" id="PF17517">
    <property type="entry name" value="IgGFc_binding"/>
    <property type="match status" value="2"/>
</dbReference>
<dbReference type="Pfam" id="PF00059">
    <property type="entry name" value="Lectin_C"/>
    <property type="match status" value="1"/>
</dbReference>
<dbReference type="EMBL" id="UYJE01000091">
    <property type="protein sequence ID" value="VDH90085.1"/>
    <property type="molecule type" value="Genomic_DNA"/>
</dbReference>
<dbReference type="InterPro" id="IPR000436">
    <property type="entry name" value="Sushi_SCR_CCP_dom"/>
</dbReference>
<dbReference type="InterPro" id="IPR050350">
    <property type="entry name" value="Compl-Cell_Adhes-Reg"/>
</dbReference>
<keyword evidence="7" id="KW-0472">Membrane</keyword>
<feature type="domain" description="C-type lectin" evidence="8">
    <location>
        <begin position="415"/>
        <end position="525"/>
    </location>
</feature>
<gene>
    <name evidence="10" type="ORF">MGAL_10B036237</name>
</gene>
<keyword evidence="7" id="KW-0812">Transmembrane</keyword>
<accession>A0A8B6BH35</accession>
<feature type="disulfide bond" evidence="6">
    <location>
        <begin position="1142"/>
        <end position="1169"/>
    </location>
</feature>
<dbReference type="PROSITE" id="PS50041">
    <property type="entry name" value="C_TYPE_LECTIN_2"/>
    <property type="match status" value="1"/>
</dbReference>
<dbReference type="SUPFAM" id="SSF56436">
    <property type="entry name" value="C-type lectin-like"/>
    <property type="match status" value="1"/>
</dbReference>
<organism evidence="10 11">
    <name type="scientific">Mytilus galloprovincialis</name>
    <name type="common">Mediterranean mussel</name>
    <dbReference type="NCBI Taxonomy" id="29158"/>
    <lineage>
        <taxon>Eukaryota</taxon>
        <taxon>Metazoa</taxon>
        <taxon>Spiralia</taxon>
        <taxon>Lophotrochozoa</taxon>
        <taxon>Mollusca</taxon>
        <taxon>Bivalvia</taxon>
        <taxon>Autobranchia</taxon>
        <taxon>Pteriomorphia</taxon>
        <taxon>Mytilida</taxon>
        <taxon>Mytiloidea</taxon>
        <taxon>Mytilidae</taxon>
        <taxon>Mytilinae</taxon>
        <taxon>Mytilus</taxon>
    </lineage>
</organism>
<dbReference type="Pfam" id="PF00084">
    <property type="entry name" value="Sushi"/>
    <property type="match status" value="6"/>
</dbReference>
<evidence type="ECO:0000256" key="1">
    <source>
        <dbReference type="ARBA" id="ARBA00022659"/>
    </source>
</evidence>
<dbReference type="SMART" id="SM00032">
    <property type="entry name" value="CCP"/>
    <property type="match status" value="8"/>
</dbReference>
<evidence type="ECO:0000313" key="10">
    <source>
        <dbReference type="EMBL" id="VDH90085.1"/>
    </source>
</evidence>
<dbReference type="PANTHER" id="PTHR19325">
    <property type="entry name" value="COMPLEMENT COMPONENT-RELATED SUSHI DOMAIN-CONTAINING"/>
    <property type="match status" value="1"/>
</dbReference>
<evidence type="ECO:0000256" key="5">
    <source>
        <dbReference type="ARBA" id="ARBA00023180"/>
    </source>
</evidence>
<keyword evidence="7" id="KW-1133">Transmembrane helix</keyword>
<keyword evidence="11" id="KW-1185">Reference proteome</keyword>
<sequence>MVPFATNNNGNVKVSFEVQTHYSVPLSELSVNIGQRLEPDQNGVYQFDVEPDYHLIPGNVTQSAVYINIEDDKIQQNLIALRLMIDDLEPVTIYPIESLGNEYRIITYCQILGSCFLALSTVPNTGLVRVNVILPRENSMEVQYHKASYNEGQQIQIQLLDNEALLLECKQCDFTGTLIKSSEKIAVFAGGIDTIVRRGDVESTFLAQMTPVHTWGKDFILVDSNIDDMGDMIRIVPRYRETVVKVSGQTITRINSTEHYIQGALNRGDIVHVTANKPIMICQILTTGSKQGLMLNVPPTEQYFEYNFNTHCRYNGFAIISGDEDVTIHSEPRIIGNSGYIATKVDSNSCQSLNLVYKHVTIFGQRDHAGTPYIKDTLYFSQPFLREVLVNKTMVPGDKADNDNDGQIDEDDCGFYLSSKKVNFATAKTECEKLNKSLAIIDTMERYLMAKEFLKDKGVGHSFAYIGSKRQNTYNDDLIRMDGTIYNLKVWDDGEPEDTECVLIKLSNYKLHDAPCEESHFFLCTDWIRDENDDCPPEIYGEKDSHGLHFVFPVWHLDGATKFQVDIFGDETDVNGKIINYSNGINTSTETLVGVYGAETVQDLSVMQVIRIKSYSEVSASLIMWKGSKAVSTLLYPVDMWGLEYHAAASYCPNDCTSYCFITSAYSNTNVKIVFKSTNFTAKIIKLDDSIIETNKSFINLKIEEYTYAKIESAEDLTGTYMKADNPISVICGSKFAESEVVEQIVPVQYYQTGLFTHIFQLYDTRHTYRVRIMGSEQFTVCEVRSNGIENFVHFIFIEAAGDFYELKKSSYESVESISCNRPVFVWSVIFKDSDQSFMIINPSTEQTANSYRWKSVRNLDLHVYGFSTEASEVSFTIQDPEGQSRSMQLIQNVPFTDLLKGTRYLITSESNFFLWFVNILSAAIGTSIGMKFNEQEVCTLHNLEDPDCDGLTKEEICTVKGYNFIPEKYLLQNNTFIPDYDLDGNYDEDCAFTLPECYRPNITNGSANSIKTYVTSKITELSCHDYFTPAYTVDEITCYANGSWAPEFICQRDCSDPVEYYAHSTTVHKISNAIGSTVIMGCKDRYSMIGDNNITCLETSRWQLNKFECLADCGDPSYDYTNSAILVNSSWAVNSTIEMDCQEGFALIGEKTLKCHENSTWTQNAFFCKEDCGDPRDDYNNSAILVNSSWAVYSTIEMDCQEGFALIGEKTLKCHENSTWTQNAFSCKEDCGDPRDDYNKSAILVNSSWAVYSTIEMDCQEGFALIGEKTLKCHENSTWTQNAFSCKEGCDDPSAFVTYSALHDPSKPREHGSSHKMICTDGYSVKGNASMTCLNDSTWTSPKFSCVEGCNDPRLSTEHSYIEDYKEGTPFLPDMTITMKCKRHSTKLGIGKMTCLDNKQWTRNISCIKDCPDPRTFFSIPLAMVRGFTDESSRAYGVTYDFRCRLFYTLYGDGRIECLKNSSWNNVNISCKTCKCPCRRRGNPRHDNVTKETYKEIADETKKEIAVDKKATAVSFRRKNSATDERPEARNIGAVGIVMLSVVLGAIVLADLLSLKIYIQNYLRRASGQ</sequence>
<dbReference type="InterPro" id="IPR001304">
    <property type="entry name" value="C-type_lectin-like"/>
</dbReference>
<dbReference type="Gene3D" id="3.10.100.10">
    <property type="entry name" value="Mannose-Binding Protein A, subunit A"/>
    <property type="match status" value="1"/>
</dbReference>
<dbReference type="Proteomes" id="UP000596742">
    <property type="component" value="Unassembled WGS sequence"/>
</dbReference>
<dbReference type="PANTHER" id="PTHR19325:SF575">
    <property type="entry name" value="LOCOMOTION-RELATED PROTEIN HIKARU GENKI"/>
    <property type="match status" value="1"/>
</dbReference>
<dbReference type="Gene3D" id="2.10.70.10">
    <property type="entry name" value="Complement Module, domain 1"/>
    <property type="match status" value="6"/>
</dbReference>
<feature type="domain" description="Sushi" evidence="9">
    <location>
        <begin position="1112"/>
        <end position="1171"/>
    </location>
</feature>
<evidence type="ECO:0000259" key="9">
    <source>
        <dbReference type="PROSITE" id="PS50923"/>
    </source>
</evidence>
<dbReference type="PROSITE" id="PS50923">
    <property type="entry name" value="SUSHI"/>
    <property type="match status" value="4"/>
</dbReference>
<name>A0A8B6BH35_MYTGA</name>
<proteinExistence type="predicted"/>
<keyword evidence="2" id="KW-0732">Signal</keyword>
<dbReference type="SUPFAM" id="SSF57535">
    <property type="entry name" value="Complement control module/SCR domain"/>
    <property type="match status" value="8"/>
</dbReference>
<keyword evidence="3" id="KW-0677">Repeat</keyword>
<dbReference type="Gene3D" id="2.20.28.230">
    <property type="match status" value="1"/>
</dbReference>
<dbReference type="InterPro" id="IPR035976">
    <property type="entry name" value="Sushi/SCR/CCP_sf"/>
</dbReference>
<feature type="disulfide bond" evidence="6">
    <location>
        <begin position="1291"/>
        <end position="1334"/>
    </location>
</feature>
<evidence type="ECO:0008006" key="12">
    <source>
        <dbReference type="Google" id="ProtNLM"/>
    </source>
</evidence>
<feature type="domain" description="Sushi" evidence="9">
    <location>
        <begin position="1290"/>
        <end position="1349"/>
    </location>
</feature>
<keyword evidence="1 6" id="KW-0768">Sushi</keyword>
<feature type="disulfide bond" evidence="6">
    <location>
        <begin position="1445"/>
        <end position="1472"/>
    </location>
</feature>
<keyword evidence="5" id="KW-0325">Glycoprotein</keyword>
<dbReference type="OrthoDB" id="6096410at2759"/>
<reference evidence="10" key="1">
    <citation type="submission" date="2018-11" db="EMBL/GenBank/DDBJ databases">
        <authorList>
            <person name="Alioto T."/>
            <person name="Alioto T."/>
        </authorList>
    </citation>
    <scope>NUCLEOTIDE SEQUENCE</scope>
</reference>
<evidence type="ECO:0000313" key="11">
    <source>
        <dbReference type="Proteomes" id="UP000596742"/>
    </source>
</evidence>
<evidence type="ECO:0000256" key="4">
    <source>
        <dbReference type="ARBA" id="ARBA00023157"/>
    </source>
</evidence>
<dbReference type="CDD" id="cd00037">
    <property type="entry name" value="CLECT"/>
    <property type="match status" value="1"/>
</dbReference>
<feature type="disulfide bond" evidence="6">
    <location>
        <begin position="1320"/>
        <end position="1347"/>
    </location>
</feature>
<dbReference type="InterPro" id="IPR035234">
    <property type="entry name" value="IgGFc-bd_N"/>
</dbReference>
<feature type="domain" description="Sushi" evidence="9">
    <location>
        <begin position="1230"/>
        <end position="1289"/>
    </location>
</feature>
<dbReference type="InterPro" id="IPR016186">
    <property type="entry name" value="C-type_lectin-like/link_sf"/>
</dbReference>
<dbReference type="CDD" id="cd00033">
    <property type="entry name" value="CCP"/>
    <property type="match status" value="6"/>
</dbReference>
<keyword evidence="4 6" id="KW-1015">Disulfide bond</keyword>